<dbReference type="CDD" id="cd03794">
    <property type="entry name" value="GT4_WbuB-like"/>
    <property type="match status" value="1"/>
</dbReference>
<feature type="domain" description="Glycosyltransferase subfamily 4-like N-terminal" evidence="1">
    <location>
        <begin position="40"/>
        <end position="216"/>
    </location>
</feature>
<dbReference type="InterPro" id="IPR028098">
    <property type="entry name" value="Glyco_trans_4-like_N"/>
</dbReference>
<organism evidence="2 3">
    <name type="scientific">Rhizobium viscosum</name>
    <name type="common">Arthrobacter viscosus</name>
    <dbReference type="NCBI Taxonomy" id="1673"/>
    <lineage>
        <taxon>Bacteria</taxon>
        <taxon>Pseudomonadati</taxon>
        <taxon>Pseudomonadota</taxon>
        <taxon>Alphaproteobacteria</taxon>
        <taxon>Hyphomicrobiales</taxon>
        <taxon>Rhizobiaceae</taxon>
        <taxon>Rhizobium/Agrobacterium group</taxon>
        <taxon>Rhizobium</taxon>
    </lineage>
</organism>
<evidence type="ECO:0000313" key="3">
    <source>
        <dbReference type="Proteomes" id="UP000620262"/>
    </source>
</evidence>
<keyword evidence="3" id="KW-1185">Reference proteome</keyword>
<dbReference type="Pfam" id="PF13439">
    <property type="entry name" value="Glyco_transf_4"/>
    <property type="match status" value="1"/>
</dbReference>
<comment type="caution">
    <text evidence="2">The sequence shown here is derived from an EMBL/GenBank/DDBJ whole genome shotgun (WGS) entry which is preliminary data.</text>
</comment>
<protein>
    <submittedName>
        <fullName evidence="2">Glycosyltransferase involved in cell wall biosynthesis</fullName>
    </submittedName>
</protein>
<dbReference type="PANTHER" id="PTHR45947">
    <property type="entry name" value="SULFOQUINOVOSYL TRANSFERASE SQD2"/>
    <property type="match status" value="1"/>
</dbReference>
<dbReference type="Proteomes" id="UP000620262">
    <property type="component" value="Unassembled WGS sequence"/>
</dbReference>
<dbReference type="EMBL" id="JADBEC010000002">
    <property type="protein sequence ID" value="MBE1507150.1"/>
    <property type="molecule type" value="Genomic_DNA"/>
</dbReference>
<name>A0ABR9IVB0_RHIVS</name>
<dbReference type="Pfam" id="PF13692">
    <property type="entry name" value="Glyco_trans_1_4"/>
    <property type="match status" value="1"/>
</dbReference>
<evidence type="ECO:0000259" key="1">
    <source>
        <dbReference type="Pfam" id="PF13439"/>
    </source>
</evidence>
<gene>
    <name evidence="2" type="ORF">H4W29_004395</name>
</gene>
<proteinExistence type="predicted"/>
<dbReference type="Gene3D" id="3.40.50.2000">
    <property type="entry name" value="Glycogen Phosphorylase B"/>
    <property type="match status" value="2"/>
</dbReference>
<dbReference type="RefSeq" id="WP_192730929.1">
    <property type="nucleotide sequence ID" value="NZ_BAAAVL010000004.1"/>
</dbReference>
<accession>A0ABR9IVB0</accession>
<sequence>MAIQETFDTALDDAADVSALPLKGRKVLIIVENLPVPFDRRVWQEARTLTAAGAQVCVICPTGKGFTERYECIEGIHVYRHPLPLDASGALGYLLEYGVALFWETVLAWKIFFRHGFDTVHGCNPPDLIFLVALQFRLFGVPYIFDHHDINPELYEAKYEKRGFFWRLMCCFEWITFKSARVVISTNESYREIAQVRGGKKADDIYVVRSGPDLSRFVAVEPNQSLKKGRKYLVGYVGVMGAQEGVDILLDAVAHIKNQMGRDDIQFVLVGGGPSAKGLAADAERMGLSECVTFTGRVSDHDLLEVLSTADVCVNPDRVNPMNDKSTMNKIIEYMALGKPIVQFDVTEGRRSAEEASLYAKANDAKDFAEKIVALLENPEERARMGAIGRERVASSLAWPYQIPNLIAAYKKVKRQA</sequence>
<dbReference type="InterPro" id="IPR050194">
    <property type="entry name" value="Glycosyltransferase_grp1"/>
</dbReference>
<dbReference type="PANTHER" id="PTHR45947:SF3">
    <property type="entry name" value="SULFOQUINOVOSYL TRANSFERASE SQD2"/>
    <property type="match status" value="1"/>
</dbReference>
<reference evidence="2 3" key="1">
    <citation type="submission" date="2020-10" db="EMBL/GenBank/DDBJ databases">
        <title>Sequencing the genomes of 1000 actinobacteria strains.</title>
        <authorList>
            <person name="Klenk H.-P."/>
        </authorList>
    </citation>
    <scope>NUCLEOTIDE SEQUENCE [LARGE SCALE GENOMIC DNA]</scope>
    <source>
        <strain evidence="2 3">DSM 7307</strain>
    </source>
</reference>
<evidence type="ECO:0000313" key="2">
    <source>
        <dbReference type="EMBL" id="MBE1507150.1"/>
    </source>
</evidence>
<dbReference type="SUPFAM" id="SSF53756">
    <property type="entry name" value="UDP-Glycosyltransferase/glycogen phosphorylase"/>
    <property type="match status" value="1"/>
</dbReference>